<dbReference type="InterPro" id="IPR000209">
    <property type="entry name" value="Peptidase_S8/S53_dom"/>
</dbReference>
<dbReference type="SUPFAM" id="SSF52743">
    <property type="entry name" value="Subtilisin-like"/>
    <property type="match status" value="1"/>
</dbReference>
<evidence type="ECO:0000256" key="1">
    <source>
        <dbReference type="ARBA" id="ARBA00011073"/>
    </source>
</evidence>
<dbReference type="PROSITE" id="PS00137">
    <property type="entry name" value="SUBTILASE_HIS"/>
    <property type="match status" value="1"/>
</dbReference>
<keyword evidence="9" id="KW-0732">Signal</keyword>
<dbReference type="CDD" id="cd00063">
    <property type="entry name" value="FN3"/>
    <property type="match status" value="1"/>
</dbReference>
<evidence type="ECO:0000256" key="6">
    <source>
        <dbReference type="PROSITE-ProRule" id="PRU01240"/>
    </source>
</evidence>
<dbReference type="PROSITE" id="PS00136">
    <property type="entry name" value="SUBTILASE_ASP"/>
    <property type="match status" value="1"/>
</dbReference>
<feature type="chain" id="PRO_5024399310" description="Fibronectin type-III domain-containing protein" evidence="9">
    <location>
        <begin position="26"/>
        <end position="757"/>
    </location>
</feature>
<dbReference type="SUPFAM" id="SSF49265">
    <property type="entry name" value="Fibronectin type III"/>
    <property type="match status" value="1"/>
</dbReference>
<dbReference type="InterPro" id="IPR036852">
    <property type="entry name" value="Peptidase_S8/S53_dom_sf"/>
</dbReference>
<dbReference type="KEGG" id="dalk:DSCA_22520"/>
<keyword evidence="8" id="KW-0472">Membrane</keyword>
<evidence type="ECO:0000256" key="9">
    <source>
        <dbReference type="SAM" id="SignalP"/>
    </source>
</evidence>
<feature type="compositionally biased region" description="Polar residues" evidence="7">
    <location>
        <begin position="747"/>
        <end position="757"/>
    </location>
</feature>
<dbReference type="CDD" id="cd07473">
    <property type="entry name" value="Peptidases_S8_Subtilisin_like"/>
    <property type="match status" value="1"/>
</dbReference>
<dbReference type="GO" id="GO:0004252">
    <property type="term" value="F:serine-type endopeptidase activity"/>
    <property type="evidence" value="ECO:0007669"/>
    <property type="project" value="UniProtKB-UniRule"/>
</dbReference>
<evidence type="ECO:0000256" key="5">
    <source>
        <dbReference type="PIRSR" id="PIRSR615500-1"/>
    </source>
</evidence>
<evidence type="ECO:0000259" key="10">
    <source>
        <dbReference type="PROSITE" id="PS50853"/>
    </source>
</evidence>
<evidence type="ECO:0000256" key="7">
    <source>
        <dbReference type="SAM" id="MobiDB-lite"/>
    </source>
</evidence>
<dbReference type="AlphaFoldDB" id="A0A5K7YFL8"/>
<protein>
    <recommendedName>
        <fullName evidence="10">Fibronectin type-III domain-containing protein</fullName>
    </recommendedName>
</protein>
<dbReference type="OrthoDB" id="9765693at2"/>
<organism evidence="11 12">
    <name type="scientific">Desulfosarcina alkanivorans</name>
    <dbReference type="NCBI Taxonomy" id="571177"/>
    <lineage>
        <taxon>Bacteria</taxon>
        <taxon>Pseudomonadati</taxon>
        <taxon>Thermodesulfobacteriota</taxon>
        <taxon>Desulfobacteria</taxon>
        <taxon>Desulfobacterales</taxon>
        <taxon>Desulfosarcinaceae</taxon>
        <taxon>Desulfosarcina</taxon>
    </lineage>
</organism>
<dbReference type="InterPro" id="IPR015500">
    <property type="entry name" value="Peptidase_S8_subtilisin-rel"/>
</dbReference>
<dbReference type="InterPro" id="IPR013783">
    <property type="entry name" value="Ig-like_fold"/>
</dbReference>
<feature type="active site" description="Charge relay system" evidence="5 6">
    <location>
        <position position="210"/>
    </location>
</feature>
<dbReference type="PANTHER" id="PTHR43806">
    <property type="entry name" value="PEPTIDASE S8"/>
    <property type="match status" value="1"/>
</dbReference>
<feature type="active site" description="Charge relay system" evidence="5 6">
    <location>
        <position position="155"/>
    </location>
</feature>
<dbReference type="InterPro" id="IPR050131">
    <property type="entry name" value="Peptidase_S8_subtilisin-like"/>
</dbReference>
<dbReference type="PANTHER" id="PTHR43806:SF11">
    <property type="entry name" value="CEREVISIN-RELATED"/>
    <property type="match status" value="1"/>
</dbReference>
<feature type="region of interest" description="Disordered" evidence="7">
    <location>
        <begin position="738"/>
        <end position="757"/>
    </location>
</feature>
<feature type="active site" description="Charge relay system" evidence="5 6">
    <location>
        <position position="527"/>
    </location>
</feature>
<dbReference type="Pfam" id="PF22148">
    <property type="entry name" value="Fervidolysin_NPro-like"/>
    <property type="match status" value="1"/>
</dbReference>
<evidence type="ECO:0000313" key="11">
    <source>
        <dbReference type="EMBL" id="BBO68322.1"/>
    </source>
</evidence>
<dbReference type="InterPro" id="IPR003961">
    <property type="entry name" value="FN3_dom"/>
</dbReference>
<keyword evidence="2 6" id="KW-0645">Protease</keyword>
<dbReference type="InterPro" id="IPR022398">
    <property type="entry name" value="Peptidase_S8_His-AS"/>
</dbReference>
<sequence>MQTTQILKGILTATLLLALGSPATAAAPPRRSHVDGEVLVKYRQNRAPGKRAGDRAARGLSTVQAFRASGVRKVRLPADMTVDQAVALYRSDPDVLYAEPNYRYRLQALPDDAEMHRLWALVNDGTDGTTDADMDADQAWELETGSRDIVVAVVDSGVDATHPDLAANIWTHPGETPDNGIDDDGNGYVDDVHGWDFADGDNRPVDTHGHGTHVAGIIGAVGNNGMGVAGVCWRVSIMPLRYITAADYGTTADAIAAIEYAAANGADVINLSWGGGDYSQALKDAIDAADALVVCAAGNGGNNLDVVPTYPASYDSAAILSVAASDADDFPAAFTNYSDSRADVAAPGTGIYSTVPARRTLFEDDFSDDTHWVADGAWGLQSIYGNEVLTESPAGAYADDMDAWARLETLSLAGISGARLDFSVIGSTAGDGDRLVVEASTDGTTWNRLWVGLDDGPAESISGTIGTWQLAVADLQAYDGAASLSIRFRFISDGSGTADGYLIDNLAITCADTGQGIDAYQYYQGTSMAAAYVSGTAALIMVQKPTLTPTEVKLLIESTVDRKPQLEGFVATGGRINGYQAMVSVAAVDLRSRAAATDRIDLDWTVGDPVDSGFEIQRRPDSGSDYSTIAIVGTDEFDYVDTGLSDGTTYIYRVLTLSGGDRTGYSNETAATTPRAVGTASSGSGGGGGGGCFIATAAEKRAFFEKGRGMTIGLGAALLILVLIVWEKTRQIHRQPVVIHPSHRSDGTGTESGPTGP</sequence>
<evidence type="ECO:0000256" key="4">
    <source>
        <dbReference type="ARBA" id="ARBA00022825"/>
    </source>
</evidence>
<dbReference type="Gene3D" id="2.60.40.10">
    <property type="entry name" value="Immunoglobulins"/>
    <property type="match status" value="1"/>
</dbReference>
<dbReference type="Pfam" id="PF00082">
    <property type="entry name" value="Peptidase_S8"/>
    <property type="match status" value="2"/>
</dbReference>
<dbReference type="InterPro" id="IPR023827">
    <property type="entry name" value="Peptidase_S8_Asp-AS"/>
</dbReference>
<keyword evidence="8" id="KW-0812">Transmembrane</keyword>
<keyword evidence="8" id="KW-1133">Transmembrane helix</keyword>
<evidence type="ECO:0000256" key="3">
    <source>
        <dbReference type="ARBA" id="ARBA00022801"/>
    </source>
</evidence>
<dbReference type="InterPro" id="IPR034204">
    <property type="entry name" value="PfSUB1-like_cat_dom"/>
</dbReference>
<feature type="transmembrane region" description="Helical" evidence="8">
    <location>
        <begin position="709"/>
        <end position="726"/>
    </location>
</feature>
<comment type="similarity">
    <text evidence="1 6">Belongs to the peptidase S8 family.</text>
</comment>
<keyword evidence="3 6" id="KW-0378">Hydrolase</keyword>
<dbReference type="EMBL" id="AP021874">
    <property type="protein sequence ID" value="BBO68322.1"/>
    <property type="molecule type" value="Genomic_DNA"/>
</dbReference>
<dbReference type="InterPro" id="IPR054399">
    <property type="entry name" value="Fervidolysin-like_N_prodom"/>
</dbReference>
<accession>A0A5K7YFL8</accession>
<dbReference type="PROSITE" id="PS50853">
    <property type="entry name" value="FN3"/>
    <property type="match status" value="1"/>
</dbReference>
<feature type="domain" description="Fibronectin type-III" evidence="10">
    <location>
        <begin position="586"/>
        <end position="676"/>
    </location>
</feature>
<dbReference type="Proteomes" id="UP000427906">
    <property type="component" value="Chromosome"/>
</dbReference>
<name>A0A5K7YFL8_9BACT</name>
<feature type="signal peptide" evidence="9">
    <location>
        <begin position="1"/>
        <end position="25"/>
    </location>
</feature>
<proteinExistence type="inferred from homology"/>
<dbReference type="PRINTS" id="PR00723">
    <property type="entry name" value="SUBTILISIN"/>
</dbReference>
<evidence type="ECO:0000313" key="12">
    <source>
        <dbReference type="Proteomes" id="UP000427906"/>
    </source>
</evidence>
<dbReference type="GO" id="GO:0006508">
    <property type="term" value="P:proteolysis"/>
    <property type="evidence" value="ECO:0007669"/>
    <property type="project" value="UniProtKB-KW"/>
</dbReference>
<dbReference type="RefSeq" id="WP_155316494.1">
    <property type="nucleotide sequence ID" value="NZ_AP021874.1"/>
</dbReference>
<dbReference type="PROSITE" id="PS51892">
    <property type="entry name" value="SUBTILASE"/>
    <property type="match status" value="1"/>
</dbReference>
<evidence type="ECO:0000256" key="8">
    <source>
        <dbReference type="SAM" id="Phobius"/>
    </source>
</evidence>
<reference evidence="11 12" key="1">
    <citation type="submission" date="2019-11" db="EMBL/GenBank/DDBJ databases">
        <title>Comparative genomics of hydrocarbon-degrading Desulfosarcina strains.</title>
        <authorList>
            <person name="Watanabe M."/>
            <person name="Kojima H."/>
            <person name="Fukui M."/>
        </authorList>
    </citation>
    <scope>NUCLEOTIDE SEQUENCE [LARGE SCALE GENOMIC DNA]</scope>
    <source>
        <strain evidence="11 12">PL12</strain>
    </source>
</reference>
<dbReference type="Gene3D" id="3.40.50.200">
    <property type="entry name" value="Peptidase S8/S53 domain"/>
    <property type="match status" value="2"/>
</dbReference>
<gene>
    <name evidence="11" type="ORF">DSCA_22520</name>
</gene>
<evidence type="ECO:0000256" key="2">
    <source>
        <dbReference type="ARBA" id="ARBA00022670"/>
    </source>
</evidence>
<keyword evidence="4 6" id="KW-0720">Serine protease</keyword>
<dbReference type="InterPro" id="IPR036116">
    <property type="entry name" value="FN3_sf"/>
</dbReference>
<keyword evidence="12" id="KW-1185">Reference proteome</keyword>